<keyword evidence="2" id="KW-0812">Transmembrane</keyword>
<dbReference type="Proteomes" id="UP000199221">
    <property type="component" value="Unassembled WGS sequence"/>
</dbReference>
<protein>
    <submittedName>
        <fullName evidence="3">Uncharacterized protein</fullName>
    </submittedName>
</protein>
<reference evidence="3 4" key="1">
    <citation type="submission" date="2016-10" db="EMBL/GenBank/DDBJ databases">
        <authorList>
            <person name="de Groot N.N."/>
        </authorList>
    </citation>
    <scope>NUCLEOTIDE SEQUENCE [LARGE SCALE GENOMIC DNA]</scope>
    <source>
        <strain evidence="3 4">LMG 27941</strain>
    </source>
</reference>
<sequence>MRRMCANLLRALIAWCSRHRAAAVGGIVLSVSALSLWAGLFQDLFKPMMEHWQQVAELRQPLAVEIKTGRTTGAQWEAQDKMFVGEPDLVTLLLNRVPVKTLEVAHTAKDQRFRDYPPTAPLTYHQIPTNVRYQVLDLDDDDIPEVVLTLTNQLYSLHDDRLINVLIVDPRGRLLSGTPVPPEVEGLRTGALSPYSAYRSTGVMKDLISGDTTPVTFANGFAVQIEGKRKLLRFSWVVDSASFVSEHLHVTQSFVFSDGRLQPSGAPQLYISSLWEQPWVDETPVTLAEAQKFLDDNNMPTFSTMMGRPDQQATPPAPLLPASQP</sequence>
<evidence type="ECO:0000313" key="3">
    <source>
        <dbReference type="EMBL" id="SEQ84094.1"/>
    </source>
</evidence>
<feature type="compositionally biased region" description="Pro residues" evidence="1">
    <location>
        <begin position="315"/>
        <end position="325"/>
    </location>
</feature>
<evidence type="ECO:0000256" key="2">
    <source>
        <dbReference type="SAM" id="Phobius"/>
    </source>
</evidence>
<organism evidence="3 4">
    <name type="scientific">Pseudomonas soli</name>
    <dbReference type="NCBI Taxonomy" id="1306993"/>
    <lineage>
        <taxon>Bacteria</taxon>
        <taxon>Pseudomonadati</taxon>
        <taxon>Pseudomonadota</taxon>
        <taxon>Gammaproteobacteria</taxon>
        <taxon>Pseudomonadales</taxon>
        <taxon>Pseudomonadaceae</taxon>
        <taxon>Pseudomonas</taxon>
    </lineage>
</organism>
<keyword evidence="2" id="KW-1133">Transmembrane helix</keyword>
<proteinExistence type="predicted"/>
<evidence type="ECO:0000313" key="4">
    <source>
        <dbReference type="Proteomes" id="UP000199221"/>
    </source>
</evidence>
<feature type="transmembrane region" description="Helical" evidence="2">
    <location>
        <begin position="21"/>
        <end position="40"/>
    </location>
</feature>
<name>A0A1H9JB35_9PSED</name>
<feature type="region of interest" description="Disordered" evidence="1">
    <location>
        <begin position="301"/>
        <end position="325"/>
    </location>
</feature>
<gene>
    <name evidence="3" type="ORF">SAMN05216230_10448</name>
</gene>
<accession>A0A1H9JB35</accession>
<dbReference type="EMBL" id="FOEQ01000004">
    <property type="protein sequence ID" value="SEQ84094.1"/>
    <property type="molecule type" value="Genomic_DNA"/>
</dbReference>
<keyword evidence="2" id="KW-0472">Membrane</keyword>
<evidence type="ECO:0000256" key="1">
    <source>
        <dbReference type="SAM" id="MobiDB-lite"/>
    </source>
</evidence>
<dbReference type="AlphaFoldDB" id="A0A1H9JB35"/>